<evidence type="ECO:0000313" key="2">
    <source>
        <dbReference type="Proteomes" id="UP001243375"/>
    </source>
</evidence>
<dbReference type="EMBL" id="JASBWU010000006">
    <property type="protein sequence ID" value="KAJ9120636.1"/>
    <property type="molecule type" value="Genomic_DNA"/>
</dbReference>
<proteinExistence type="predicted"/>
<reference evidence="1" key="1">
    <citation type="submission" date="2023-04" db="EMBL/GenBank/DDBJ databases">
        <title>Draft Genome sequencing of Naganishia species isolated from polar environments using Oxford Nanopore Technology.</title>
        <authorList>
            <person name="Leo P."/>
            <person name="Venkateswaran K."/>
        </authorList>
    </citation>
    <scope>NUCLEOTIDE SEQUENCE</scope>
    <source>
        <strain evidence="1">MNA-CCFEE 5425</strain>
    </source>
</reference>
<keyword evidence="2" id="KW-1185">Reference proteome</keyword>
<protein>
    <submittedName>
        <fullName evidence="1">Uncharacterized protein</fullName>
    </submittedName>
</protein>
<dbReference type="Proteomes" id="UP001243375">
    <property type="component" value="Unassembled WGS sequence"/>
</dbReference>
<organism evidence="1 2">
    <name type="scientific">Naganishia vaughanmartiniae</name>
    <dbReference type="NCBI Taxonomy" id="1424756"/>
    <lineage>
        <taxon>Eukaryota</taxon>
        <taxon>Fungi</taxon>
        <taxon>Dikarya</taxon>
        <taxon>Basidiomycota</taxon>
        <taxon>Agaricomycotina</taxon>
        <taxon>Tremellomycetes</taxon>
        <taxon>Filobasidiales</taxon>
        <taxon>Filobasidiaceae</taxon>
        <taxon>Naganishia</taxon>
    </lineage>
</organism>
<comment type="caution">
    <text evidence="1">The sequence shown here is derived from an EMBL/GenBank/DDBJ whole genome shotgun (WGS) entry which is preliminary data.</text>
</comment>
<sequence>MLFETLLLLLSAQLGLALINFPINRLIIPGPSSAGSSASLAGPLSSGDHEPDDGLSLGAYSADTDDDELELLLTDQKTWFTINVTFGTGPEDEDEDLWIMESGCPSERCNWTEAEGAPSGYTLSPTGTNTSIPWDQYFGKKKTGQNNVTGFNVHDKMSLGGPEDAIDITFSVANNIQGIPMGPNLQGVFPIGPGEFWQDFYQSIPGGRFLNDHQGKPSRGILPATPQGDVNVSITIGGKTFVMDYSSLLNTDTNLIPRDNPDHRYGTLLNSPVGDSRNQWVFGASFLEHVYVSFNPPSRSVCIWPLSDADKGKSAVSPPQNEDGQPVQSPTSPWGETPEKTEEPIVSEETPTDATESSPVESTASGNEVTDSLSTDAPAQAPDLPTVTTTWNPSYIVTSTRRIVGHMTLDFPSATVSTVWLPVEVTVTPILTVDEPSETAPPSSEDPQMTAWESNPAQSGGQNENPAASDESSWVDPSETPSDSLSTDQPVESNTEENPVQEAAEENTGNEGSYVDDGGSGSDEGNVDNGGGGDETSST</sequence>
<gene>
    <name evidence="1" type="ORF">QFC22_002565</name>
</gene>
<name>A0ACC2XAH8_9TREE</name>
<evidence type="ECO:0000313" key="1">
    <source>
        <dbReference type="EMBL" id="KAJ9120636.1"/>
    </source>
</evidence>
<accession>A0ACC2XAH8</accession>